<feature type="transmembrane region" description="Helical" evidence="9">
    <location>
        <begin position="123"/>
        <end position="139"/>
    </location>
</feature>
<dbReference type="PANTHER" id="PTHR47371:SF3">
    <property type="entry name" value="PHOSPHOGLYCEROL TRANSFERASE I"/>
    <property type="match status" value="1"/>
</dbReference>
<dbReference type="Pfam" id="PF00884">
    <property type="entry name" value="Sulfatase"/>
    <property type="match status" value="1"/>
</dbReference>
<evidence type="ECO:0000259" key="10">
    <source>
        <dbReference type="Pfam" id="PF00884"/>
    </source>
</evidence>
<dbReference type="PANTHER" id="PTHR47371">
    <property type="entry name" value="LIPOTEICHOIC ACID SYNTHASE"/>
    <property type="match status" value="1"/>
</dbReference>
<sequence length="585" mass="68205">MNNIPEKKLLFLLYDRTVIYLILVMLLYLSMGEVYHNIQIHYIKDYVLFRRWGDAMLIAFPLLFVRKKILAFPYLLLINLYFLSIVWYYRVYSTIMPLSSYLMVYNLDGLSLSIFRLARFRDIFVVFPSVFWGIYYCFVYKKINFLLWTRVRTSLFGLLLFGGIITYYACKQNPAPGYESLNGLHTIEPVRAFKEFGFVHYWIYQIGIFQGVSEKEKEYAREVMRSLENGNNCAKKKVESGRNLILILVESLHSWPIGMCIDGVEITPHINFLLKQNKTVYFPKEMPQVKDGRSSDAQLIINTGILPLLTGAASACYAANTFPSLPAALREKGYMTASFLWDDKNYWNQEAMSHAYHFERLYDRLRDSEKFEQADEQLFEKTLPLLVNLPQPFYAQIVTMSSHYPWIRSPHMKTLLDDLEIKNEDVKNYMVILQYVDECIWKFVIQLKERGIYDNSIIVITGDHDALPYNEYEGREELRGEDCFVPFIILNSPLTSEHTNKVIGQVDIYPSLLDLMGCTDYSFTGLGESVFSNEISDFATYRTGISAGGVNIPDSVKTQRERCWILSDILLRMDYFKTNTMLSFQ</sequence>
<feature type="active site" evidence="6">
    <location>
        <position position="294"/>
    </location>
</feature>
<dbReference type="STRING" id="338188.ERS852397_00959"/>
<dbReference type="EMBL" id="VWAK01000010">
    <property type="protein sequence ID" value="KAA5230754.1"/>
    <property type="molecule type" value="Genomic_DNA"/>
</dbReference>
<dbReference type="InterPro" id="IPR012160">
    <property type="entry name" value="LtaS-like"/>
</dbReference>
<keyword evidence="7" id="KW-0479">Metal-binding</keyword>
<dbReference type="Gene3D" id="3.40.720.10">
    <property type="entry name" value="Alkaline Phosphatase, subunit A"/>
    <property type="match status" value="1"/>
</dbReference>
<evidence type="ECO:0000313" key="11">
    <source>
        <dbReference type="EMBL" id="CUN86317.1"/>
    </source>
</evidence>
<feature type="binding site" evidence="8">
    <location>
        <position position="463"/>
    </location>
    <ligand>
        <name>Mn(2+)</name>
        <dbReference type="ChEBI" id="CHEBI:29035"/>
    </ligand>
</feature>
<feature type="binding site" evidence="8">
    <location>
        <position position="464"/>
    </location>
    <ligand>
        <name>Mn(2+)</name>
        <dbReference type="ChEBI" id="CHEBI:29035"/>
    </ligand>
</feature>
<evidence type="ECO:0000256" key="8">
    <source>
        <dbReference type="PIRSR" id="PIRSR005091-3"/>
    </source>
</evidence>
<dbReference type="Proteomes" id="UP000421791">
    <property type="component" value="Unassembled WGS sequence"/>
</dbReference>
<dbReference type="GeneID" id="92987461"/>
<dbReference type="SUPFAM" id="SSF53649">
    <property type="entry name" value="Alkaline phosphatase-like"/>
    <property type="match status" value="1"/>
</dbReference>
<evidence type="ECO:0000313" key="14">
    <source>
        <dbReference type="Proteomes" id="UP000095517"/>
    </source>
</evidence>
<dbReference type="GO" id="GO:0046872">
    <property type="term" value="F:metal ion binding"/>
    <property type="evidence" value="ECO:0007669"/>
    <property type="project" value="UniProtKB-KW"/>
</dbReference>
<keyword evidence="3 9" id="KW-0812">Transmembrane</keyword>
<name>A0A174AD17_9BACE</name>
<dbReference type="InterPro" id="IPR050448">
    <property type="entry name" value="OpgB/LTA_synthase_biosynth"/>
</dbReference>
<dbReference type="Proteomes" id="UP000095517">
    <property type="component" value="Unassembled WGS sequence"/>
</dbReference>
<gene>
    <name evidence="11" type="primary">ltaS2</name>
    <name evidence="11" type="ORF">ERS852397_00959</name>
    <name evidence="13" type="ORF">F2Z09_09260</name>
    <name evidence="12" type="ORF">F2Z22_08875</name>
</gene>
<dbReference type="RefSeq" id="WP_007756396.1">
    <property type="nucleotide sequence ID" value="NZ_CABIXA010000004.1"/>
</dbReference>
<evidence type="ECO:0000256" key="1">
    <source>
        <dbReference type="ARBA" id="ARBA00004651"/>
    </source>
</evidence>
<evidence type="ECO:0000313" key="15">
    <source>
        <dbReference type="Proteomes" id="UP000421791"/>
    </source>
</evidence>
<evidence type="ECO:0000256" key="5">
    <source>
        <dbReference type="ARBA" id="ARBA00023136"/>
    </source>
</evidence>
<keyword evidence="2" id="KW-1003">Cell membrane</keyword>
<keyword evidence="16" id="KW-1185">Reference proteome</keyword>
<proteinExistence type="predicted"/>
<evidence type="ECO:0000313" key="13">
    <source>
        <dbReference type="EMBL" id="KAA5257949.1"/>
    </source>
</evidence>
<reference evidence="11 14" key="1">
    <citation type="submission" date="2015-09" db="EMBL/GenBank/DDBJ databases">
        <authorList>
            <consortium name="Pathogen Informatics"/>
        </authorList>
    </citation>
    <scope>NUCLEOTIDE SEQUENCE [LARGE SCALE GENOMIC DNA]</scope>
    <source>
        <strain evidence="11 14">2789STDY5608840</strain>
    </source>
</reference>
<dbReference type="CDD" id="cd16015">
    <property type="entry name" value="LTA_synthase"/>
    <property type="match status" value="1"/>
</dbReference>
<keyword evidence="11" id="KW-0808">Transferase</keyword>
<feature type="binding site" evidence="7">
    <location>
        <position position="403"/>
    </location>
    <ligand>
        <name>substrate</name>
    </ligand>
</feature>
<dbReference type="InterPro" id="IPR000917">
    <property type="entry name" value="Sulfatase_N"/>
</dbReference>
<dbReference type="PIRSF" id="PIRSF005091">
    <property type="entry name" value="Mmb_sulf_HI1246"/>
    <property type="match status" value="1"/>
</dbReference>
<accession>A0A174AD17</accession>
<reference evidence="15 16" key="2">
    <citation type="journal article" date="2019" name="Nat. Med.">
        <title>A library of human gut bacterial isolates paired with longitudinal multiomics data enables mechanistic microbiome research.</title>
        <authorList>
            <person name="Poyet M."/>
            <person name="Groussin M."/>
            <person name="Gibbons S.M."/>
            <person name="Avila-Pacheco J."/>
            <person name="Jiang X."/>
            <person name="Kearney S.M."/>
            <person name="Perrotta A.R."/>
            <person name="Berdy B."/>
            <person name="Zhao S."/>
            <person name="Lieberman T.D."/>
            <person name="Swanson P.K."/>
            <person name="Smith M."/>
            <person name="Roesemann S."/>
            <person name="Alexander J.E."/>
            <person name="Rich S.A."/>
            <person name="Livny J."/>
            <person name="Vlamakis H."/>
            <person name="Clish C."/>
            <person name="Bullock K."/>
            <person name="Deik A."/>
            <person name="Scott J."/>
            <person name="Pierce K.A."/>
            <person name="Xavier R.J."/>
            <person name="Alm E.J."/>
        </authorList>
    </citation>
    <scope>NUCLEOTIDE SEQUENCE [LARGE SCALE GENOMIC DNA]</scope>
    <source>
        <strain evidence="13 16">BIOML-A2</strain>
        <strain evidence="12 15">BIOML-A6</strain>
    </source>
</reference>
<comment type="subcellular location">
    <subcellularLocation>
        <location evidence="1">Cell membrane</location>
        <topology evidence="1">Multi-pass membrane protein</topology>
    </subcellularLocation>
</comment>
<evidence type="ECO:0000256" key="3">
    <source>
        <dbReference type="ARBA" id="ARBA00022692"/>
    </source>
</evidence>
<dbReference type="GO" id="GO:0005886">
    <property type="term" value="C:plasma membrane"/>
    <property type="evidence" value="ECO:0007669"/>
    <property type="project" value="UniProtKB-SubCell"/>
</dbReference>
<feature type="transmembrane region" description="Helical" evidence="9">
    <location>
        <begin position="71"/>
        <end position="89"/>
    </location>
</feature>
<feature type="transmembrane region" description="Helical" evidence="9">
    <location>
        <begin position="47"/>
        <end position="65"/>
    </location>
</feature>
<evidence type="ECO:0000256" key="7">
    <source>
        <dbReference type="PIRSR" id="PIRSR005091-2"/>
    </source>
</evidence>
<dbReference type="AlphaFoldDB" id="A0A174AD17"/>
<evidence type="ECO:0000256" key="2">
    <source>
        <dbReference type="ARBA" id="ARBA00022475"/>
    </source>
</evidence>
<evidence type="ECO:0000256" key="4">
    <source>
        <dbReference type="ARBA" id="ARBA00022989"/>
    </source>
</evidence>
<feature type="domain" description="Sulfatase N-terminal" evidence="10">
    <location>
        <begin position="242"/>
        <end position="517"/>
    </location>
</feature>
<feature type="transmembrane region" description="Helical" evidence="9">
    <location>
        <begin position="151"/>
        <end position="169"/>
    </location>
</feature>
<feature type="transmembrane region" description="Helical" evidence="9">
    <location>
        <begin position="17"/>
        <end position="35"/>
    </location>
</feature>
<protein>
    <submittedName>
        <fullName evidence="12">LTA synthase family protein</fullName>
    </submittedName>
    <submittedName>
        <fullName evidence="11">Phosphoglycerol transferase and related proteins, alkaline phosphatase superfamily</fullName>
    </submittedName>
</protein>
<dbReference type="EMBL" id="VWAG01000013">
    <property type="protein sequence ID" value="KAA5257949.1"/>
    <property type="molecule type" value="Genomic_DNA"/>
</dbReference>
<evidence type="ECO:0000313" key="12">
    <source>
        <dbReference type="EMBL" id="KAA5230754.1"/>
    </source>
</evidence>
<keyword evidence="4 9" id="KW-1133">Transmembrane helix</keyword>
<keyword evidence="7" id="KW-0464">Manganese</keyword>
<evidence type="ECO:0000256" key="9">
    <source>
        <dbReference type="SAM" id="Phobius"/>
    </source>
</evidence>
<dbReference type="InterPro" id="IPR017850">
    <property type="entry name" value="Alkaline_phosphatase_core_sf"/>
</dbReference>
<evidence type="ECO:0000256" key="6">
    <source>
        <dbReference type="PIRSR" id="PIRSR005091-1"/>
    </source>
</evidence>
<organism evidence="11 14">
    <name type="scientific">Bacteroides finegoldii</name>
    <dbReference type="NCBI Taxonomy" id="338188"/>
    <lineage>
        <taxon>Bacteria</taxon>
        <taxon>Pseudomonadati</taxon>
        <taxon>Bacteroidota</taxon>
        <taxon>Bacteroidia</taxon>
        <taxon>Bacteroidales</taxon>
        <taxon>Bacteroidaceae</taxon>
        <taxon>Bacteroides</taxon>
    </lineage>
</organism>
<dbReference type="EMBL" id="CYZH01000004">
    <property type="protein sequence ID" value="CUN86317.1"/>
    <property type="molecule type" value="Genomic_DNA"/>
</dbReference>
<feature type="binding site" evidence="8">
    <location>
        <position position="250"/>
    </location>
    <ligand>
        <name>Mn(2+)</name>
        <dbReference type="ChEBI" id="CHEBI:29035"/>
    </ligand>
</feature>
<dbReference type="Proteomes" id="UP000440198">
    <property type="component" value="Unassembled WGS sequence"/>
</dbReference>
<evidence type="ECO:0000313" key="16">
    <source>
        <dbReference type="Proteomes" id="UP000440198"/>
    </source>
</evidence>
<keyword evidence="5 9" id="KW-0472">Membrane</keyword>
<dbReference type="GO" id="GO:0016740">
    <property type="term" value="F:transferase activity"/>
    <property type="evidence" value="ECO:0007669"/>
    <property type="project" value="UniProtKB-KW"/>
</dbReference>